<sequence length="346" mass="38180">MASSADIVASMRSLDLSPSPNPSKPKTELTKAKTKTTNSQPKLKPQPAKTNPINVPNEPSKSQSSKSQPPKSQPKFPPVYPVYTPLRPLPKIDGKANGGKTYQFQARAEPGAVPASSKKIKRSPRNYIKRSNSAASATQAGVSTAPMSSQPLSSPVQPKPQATSPLQQLTEEFPQQTFRYVVQVSGDSETVIGVHSELERANECAKGYVGRWGVGKSEIVDIQSSFGYRSRVVRRSWKYGISDIRVGGAWVRVLPKEFIASEEGDNKMYLAVDRSGGGLFVIGIFAQKEPAWEACKKYRDQLAYCFELEEKEQWFDGEGMFHSKGRIGDQGHHWFVVEYPLDGMVE</sequence>
<reference evidence="2 3" key="1">
    <citation type="submission" date="2016-04" db="EMBL/GenBank/DDBJ databases">
        <title>A degradative enzymes factory behind the ericoid mycorrhizal symbiosis.</title>
        <authorList>
            <consortium name="DOE Joint Genome Institute"/>
            <person name="Martino E."/>
            <person name="Morin E."/>
            <person name="Grelet G."/>
            <person name="Kuo A."/>
            <person name="Kohler A."/>
            <person name="Daghino S."/>
            <person name="Barry K."/>
            <person name="Choi C."/>
            <person name="Cichocki N."/>
            <person name="Clum A."/>
            <person name="Copeland A."/>
            <person name="Hainaut M."/>
            <person name="Haridas S."/>
            <person name="Labutti K."/>
            <person name="Lindquist E."/>
            <person name="Lipzen A."/>
            <person name="Khouja H.-R."/>
            <person name="Murat C."/>
            <person name="Ohm R."/>
            <person name="Olson A."/>
            <person name="Spatafora J."/>
            <person name="Veneault-Fourrey C."/>
            <person name="Henrissat B."/>
            <person name="Grigoriev I."/>
            <person name="Martin F."/>
            <person name="Perotto S."/>
        </authorList>
    </citation>
    <scope>NUCLEOTIDE SEQUENCE [LARGE SCALE GENOMIC DNA]</scope>
    <source>
        <strain evidence="2 3">F</strain>
    </source>
</reference>
<name>A0A2J6RZ35_HYAVF</name>
<feature type="region of interest" description="Disordered" evidence="1">
    <location>
        <begin position="1"/>
        <end position="165"/>
    </location>
</feature>
<protein>
    <submittedName>
        <fullName evidence="2">Uncharacterized protein</fullName>
    </submittedName>
</protein>
<dbReference type="AlphaFoldDB" id="A0A2J6RZ35"/>
<feature type="compositionally biased region" description="Basic residues" evidence="1">
    <location>
        <begin position="118"/>
        <end position="128"/>
    </location>
</feature>
<evidence type="ECO:0000313" key="3">
    <source>
        <dbReference type="Proteomes" id="UP000235786"/>
    </source>
</evidence>
<accession>A0A2J6RZ35</accession>
<dbReference type="OrthoDB" id="4522450at2759"/>
<dbReference type="EMBL" id="KZ613942">
    <property type="protein sequence ID" value="PMD43755.1"/>
    <property type="molecule type" value="Genomic_DNA"/>
</dbReference>
<feature type="compositionally biased region" description="Pro residues" evidence="1">
    <location>
        <begin position="71"/>
        <end position="80"/>
    </location>
</feature>
<organism evidence="2 3">
    <name type="scientific">Hyaloscypha variabilis (strain UAMH 11265 / GT02V1 / F)</name>
    <name type="common">Meliniomyces variabilis</name>
    <dbReference type="NCBI Taxonomy" id="1149755"/>
    <lineage>
        <taxon>Eukaryota</taxon>
        <taxon>Fungi</taxon>
        <taxon>Dikarya</taxon>
        <taxon>Ascomycota</taxon>
        <taxon>Pezizomycotina</taxon>
        <taxon>Leotiomycetes</taxon>
        <taxon>Helotiales</taxon>
        <taxon>Hyaloscyphaceae</taxon>
        <taxon>Hyaloscypha</taxon>
        <taxon>Hyaloscypha variabilis</taxon>
    </lineage>
</organism>
<feature type="compositionally biased region" description="Low complexity" evidence="1">
    <location>
        <begin position="59"/>
        <end position="70"/>
    </location>
</feature>
<proteinExistence type="predicted"/>
<feature type="compositionally biased region" description="Polar residues" evidence="1">
    <location>
        <begin position="129"/>
        <end position="165"/>
    </location>
</feature>
<gene>
    <name evidence="2" type="ORF">L207DRAFT_303332</name>
</gene>
<dbReference type="Proteomes" id="UP000235786">
    <property type="component" value="Unassembled WGS sequence"/>
</dbReference>
<evidence type="ECO:0000313" key="2">
    <source>
        <dbReference type="EMBL" id="PMD43755.1"/>
    </source>
</evidence>
<keyword evidence="3" id="KW-1185">Reference proteome</keyword>
<evidence type="ECO:0000256" key="1">
    <source>
        <dbReference type="SAM" id="MobiDB-lite"/>
    </source>
</evidence>